<gene>
    <name evidence="1" type="ORF">AWB69_07201</name>
</gene>
<name>A0A158J5G6_9BURK</name>
<dbReference type="AlphaFoldDB" id="A0A158J5G6"/>
<organism evidence="1 2">
    <name type="scientific">Caballeronia udeis</name>
    <dbReference type="NCBI Taxonomy" id="1232866"/>
    <lineage>
        <taxon>Bacteria</taxon>
        <taxon>Pseudomonadati</taxon>
        <taxon>Pseudomonadota</taxon>
        <taxon>Betaproteobacteria</taxon>
        <taxon>Burkholderiales</taxon>
        <taxon>Burkholderiaceae</taxon>
        <taxon>Caballeronia</taxon>
    </lineage>
</organism>
<accession>A0A158J5G6</accession>
<evidence type="ECO:0000313" key="2">
    <source>
        <dbReference type="Proteomes" id="UP000054683"/>
    </source>
</evidence>
<dbReference type="EMBL" id="FCOK02000072">
    <property type="protein sequence ID" value="SAL64076.1"/>
    <property type="molecule type" value="Genomic_DNA"/>
</dbReference>
<proteinExistence type="predicted"/>
<protein>
    <submittedName>
        <fullName evidence="1">Uncharacterized protein</fullName>
    </submittedName>
</protein>
<sequence>MLLLKAREYSARKRRLYIADLTTSSGVCNEEICMIAISLADFTSSSAFAQGKTVAEVSQELIEPQHNSPNYITETSYPDVNPMFTAQAARMKQQLAQQEAATGNSAAN</sequence>
<evidence type="ECO:0000313" key="1">
    <source>
        <dbReference type="EMBL" id="SAL64076.1"/>
    </source>
</evidence>
<dbReference type="Proteomes" id="UP000054683">
    <property type="component" value="Unassembled WGS sequence"/>
</dbReference>
<reference evidence="1 2" key="1">
    <citation type="submission" date="2016-01" db="EMBL/GenBank/DDBJ databases">
        <authorList>
            <person name="Oliw E.H."/>
        </authorList>
    </citation>
    <scope>NUCLEOTIDE SEQUENCE [LARGE SCALE GENOMIC DNA]</scope>
    <source>
        <strain evidence="1">LMG 27134</strain>
    </source>
</reference>